<dbReference type="OrthoDB" id="29411at2"/>
<dbReference type="EMBL" id="CP011125">
    <property type="protein sequence ID" value="AKF04732.1"/>
    <property type="molecule type" value="Genomic_DNA"/>
</dbReference>
<dbReference type="InterPro" id="IPR008969">
    <property type="entry name" value="CarboxyPept-like_regulatory"/>
</dbReference>
<dbReference type="GO" id="GO:0016491">
    <property type="term" value="F:oxidoreductase activity"/>
    <property type="evidence" value="ECO:0007669"/>
    <property type="project" value="TreeGrafter"/>
</dbReference>
<dbReference type="Gene3D" id="2.60.40.1120">
    <property type="entry name" value="Carboxypeptidase-like, regulatory domain"/>
    <property type="match status" value="1"/>
</dbReference>
<keyword evidence="4" id="KW-1185">Reference proteome</keyword>
<proteinExistence type="predicted"/>
<evidence type="ECO:0000256" key="2">
    <source>
        <dbReference type="SAM" id="SignalP"/>
    </source>
</evidence>
<feature type="signal peptide" evidence="2">
    <location>
        <begin position="1"/>
        <end position="26"/>
    </location>
</feature>
<name>A0A0F6YH79_9BACT</name>
<feature type="chain" id="PRO_5002512826" evidence="2">
    <location>
        <begin position="27"/>
        <end position="467"/>
    </location>
</feature>
<dbReference type="KEGG" id="samy:DB32_001881"/>
<dbReference type="Pfam" id="PF13620">
    <property type="entry name" value="CarboxypepD_reg"/>
    <property type="match status" value="1"/>
</dbReference>
<organism evidence="3 4">
    <name type="scientific">Sandaracinus amylolyticus</name>
    <dbReference type="NCBI Taxonomy" id="927083"/>
    <lineage>
        <taxon>Bacteria</taxon>
        <taxon>Pseudomonadati</taxon>
        <taxon>Myxococcota</taxon>
        <taxon>Polyangia</taxon>
        <taxon>Polyangiales</taxon>
        <taxon>Sandaracinaceae</taxon>
        <taxon>Sandaracinus</taxon>
    </lineage>
</organism>
<keyword evidence="1 2" id="KW-0732">Signal</keyword>
<dbReference type="PANTHER" id="PTHR35038:SF6">
    <property type="entry name" value="SURFACE LOCALIZED DECAHEME CYTOCHROME C LIPOPROTEIN"/>
    <property type="match status" value="1"/>
</dbReference>
<dbReference type="PANTHER" id="PTHR35038">
    <property type="entry name" value="DISSIMILATORY SULFITE REDUCTASE SIRA"/>
    <property type="match status" value="1"/>
</dbReference>
<accession>A0A0F6YH79</accession>
<dbReference type="Proteomes" id="UP000034883">
    <property type="component" value="Chromosome"/>
</dbReference>
<dbReference type="Gene3D" id="1.10.1130.10">
    <property type="entry name" value="Flavocytochrome C3, Chain A"/>
    <property type="match status" value="1"/>
</dbReference>
<evidence type="ECO:0000313" key="4">
    <source>
        <dbReference type="Proteomes" id="UP000034883"/>
    </source>
</evidence>
<dbReference type="SUPFAM" id="SSF49464">
    <property type="entry name" value="Carboxypeptidase regulatory domain-like"/>
    <property type="match status" value="1"/>
</dbReference>
<dbReference type="PROSITE" id="PS51257">
    <property type="entry name" value="PROKAR_LIPOPROTEIN"/>
    <property type="match status" value="1"/>
</dbReference>
<reference evidence="3" key="1">
    <citation type="submission" date="2015-03" db="EMBL/GenBank/DDBJ databases">
        <title>Genome assembly of Sandaracinus amylolyticus DSM 53668.</title>
        <authorList>
            <person name="Sharma G."/>
            <person name="Subramanian S."/>
        </authorList>
    </citation>
    <scope>NUCLEOTIDE SEQUENCE [LARGE SCALE GENOMIC DNA]</scope>
    <source>
        <strain evidence="3">DSM 53668</strain>
    </source>
</reference>
<dbReference type="RefSeq" id="WP_157068883.1">
    <property type="nucleotide sequence ID" value="NZ_CP011125.1"/>
</dbReference>
<dbReference type="SUPFAM" id="SSF48695">
    <property type="entry name" value="Multiheme cytochromes"/>
    <property type="match status" value="1"/>
</dbReference>
<protein>
    <submittedName>
        <fullName evidence="3">Uncharacterized protein</fullName>
    </submittedName>
</protein>
<evidence type="ECO:0000256" key="1">
    <source>
        <dbReference type="ARBA" id="ARBA00022729"/>
    </source>
</evidence>
<sequence length="467" mass="48991">MVRKTRKMPALISTIALIAGCGSSTRAEVTGVVVDARTGRAIPGARVVAHDGSATRTDDEGRFTLSVSRGDARSIRASAAGREDAQTRIDVGVDESASIVIRLVPAHDETPRAEHVVAQYHEEHGTDPDAVLRWIEDVDLERWLVRGVREPEGVETVPCGTCTAWGAREQWALGAMRLAGDTSDGAECASCHDASAFAAAHGETTSIAGDACVACHEGTELRAFEHVDHVAGAPASGLGTGAVCVECHRAPGHAPQADVVLGRGARTLASADVGEAPHGAIADACVACHAAPWREADPAELTLGHTFEVREASGGIARDACSSCHGEVAPESIARGDWDGDGASGAVAEEHDRAVARVRRRLESRVQQARVRARCGTRSSTAVAFTEHAAGGGPGTLVLVDVRGVMLGDCDEDGAFDEDERPVSIDALPRDVRDSMWDLMLLERDGSRGVHNPTFSFALLGAIEARL</sequence>
<gene>
    <name evidence="3" type="ORF">DB32_001881</name>
</gene>
<dbReference type="InterPro" id="IPR051829">
    <property type="entry name" value="Multiheme_Cytochr_ET"/>
</dbReference>
<evidence type="ECO:0000313" key="3">
    <source>
        <dbReference type="EMBL" id="AKF04732.1"/>
    </source>
</evidence>
<dbReference type="InterPro" id="IPR036280">
    <property type="entry name" value="Multihaem_cyt_sf"/>
</dbReference>
<dbReference type="AlphaFoldDB" id="A0A0F6YH79"/>